<gene>
    <name evidence="1" type="ORF">PHMEG_00033183</name>
</gene>
<sequence>MFANTMLFEDETLNLDEDVADVLLATLLMHFPDVMHLSEWCPLIEEICECLDLNAMSESELLAWGIVVRRAFMPPKETKASAHRQSPYVTIQPEIQVTSAAALTGEPELGMWNVMTFSLGGERRILRERKSQIPVTRAE</sequence>
<name>A0A225UTG2_9STRA</name>
<protein>
    <submittedName>
        <fullName evidence="1">Uncharacterized protein</fullName>
    </submittedName>
</protein>
<reference evidence="2" key="1">
    <citation type="submission" date="2017-03" db="EMBL/GenBank/DDBJ databases">
        <title>Phytopthora megakarya and P. palmivora, two closely related causual agents of cacao black pod achieved similar genome size and gene model numbers by different mechanisms.</title>
        <authorList>
            <person name="Ali S."/>
            <person name="Shao J."/>
            <person name="Larry D.J."/>
            <person name="Kronmiller B."/>
            <person name="Shen D."/>
            <person name="Strem M.D."/>
            <person name="Melnick R.L."/>
            <person name="Guiltinan M.J."/>
            <person name="Tyler B.M."/>
            <person name="Meinhardt L.W."/>
            <person name="Bailey B.A."/>
        </authorList>
    </citation>
    <scope>NUCLEOTIDE SEQUENCE [LARGE SCALE GENOMIC DNA]</scope>
    <source>
        <strain evidence="2">zdho120</strain>
    </source>
</reference>
<organism evidence="1 2">
    <name type="scientific">Phytophthora megakarya</name>
    <dbReference type="NCBI Taxonomy" id="4795"/>
    <lineage>
        <taxon>Eukaryota</taxon>
        <taxon>Sar</taxon>
        <taxon>Stramenopiles</taxon>
        <taxon>Oomycota</taxon>
        <taxon>Peronosporomycetes</taxon>
        <taxon>Peronosporales</taxon>
        <taxon>Peronosporaceae</taxon>
        <taxon>Phytophthora</taxon>
    </lineage>
</organism>
<dbReference type="Proteomes" id="UP000198211">
    <property type="component" value="Unassembled WGS sequence"/>
</dbReference>
<proteinExistence type="predicted"/>
<evidence type="ECO:0000313" key="1">
    <source>
        <dbReference type="EMBL" id="OWY96525.1"/>
    </source>
</evidence>
<dbReference type="EMBL" id="NBNE01011509">
    <property type="protein sequence ID" value="OWY96525.1"/>
    <property type="molecule type" value="Genomic_DNA"/>
</dbReference>
<keyword evidence="2" id="KW-1185">Reference proteome</keyword>
<comment type="caution">
    <text evidence="1">The sequence shown here is derived from an EMBL/GenBank/DDBJ whole genome shotgun (WGS) entry which is preliminary data.</text>
</comment>
<dbReference type="STRING" id="4795.A0A225UTG2"/>
<evidence type="ECO:0000313" key="2">
    <source>
        <dbReference type="Proteomes" id="UP000198211"/>
    </source>
</evidence>
<dbReference type="AlphaFoldDB" id="A0A225UTG2"/>
<accession>A0A225UTG2</accession>